<feature type="non-terminal residue" evidence="2">
    <location>
        <position position="138"/>
    </location>
</feature>
<name>A0AA36FWL8_9BILA</name>
<evidence type="ECO:0000313" key="2">
    <source>
        <dbReference type="EMBL" id="CAJ0567577.1"/>
    </source>
</evidence>
<accession>A0AA36FWL8</accession>
<feature type="compositionally biased region" description="Polar residues" evidence="1">
    <location>
        <begin position="1"/>
        <end position="20"/>
    </location>
</feature>
<sequence length="138" mass="14936">MGNKQSYDVQQSKKNPNPAASPSGKVHRVHDATHTDVISIQNENSPSSPARSSITSSIHISEVAVDVVPQPSLASLAESPDPQAKSVFTTEAEYEVQARVELVTDDKPIAEIPVAKLFRVKPLPECDLEKEPTESCYA</sequence>
<reference evidence="2" key="1">
    <citation type="submission" date="2023-06" db="EMBL/GenBank/DDBJ databases">
        <authorList>
            <person name="Delattre M."/>
        </authorList>
    </citation>
    <scope>NUCLEOTIDE SEQUENCE</scope>
    <source>
        <strain evidence="2">AF72</strain>
    </source>
</reference>
<gene>
    <name evidence="2" type="ORF">MSPICULIGERA_LOCUS6125</name>
</gene>
<dbReference type="Proteomes" id="UP001177023">
    <property type="component" value="Unassembled WGS sequence"/>
</dbReference>
<proteinExistence type="predicted"/>
<organism evidence="2 3">
    <name type="scientific">Mesorhabditis spiculigera</name>
    <dbReference type="NCBI Taxonomy" id="96644"/>
    <lineage>
        <taxon>Eukaryota</taxon>
        <taxon>Metazoa</taxon>
        <taxon>Ecdysozoa</taxon>
        <taxon>Nematoda</taxon>
        <taxon>Chromadorea</taxon>
        <taxon>Rhabditida</taxon>
        <taxon>Rhabditina</taxon>
        <taxon>Rhabditomorpha</taxon>
        <taxon>Rhabditoidea</taxon>
        <taxon>Rhabditidae</taxon>
        <taxon>Mesorhabditinae</taxon>
        <taxon>Mesorhabditis</taxon>
    </lineage>
</organism>
<keyword evidence="3" id="KW-1185">Reference proteome</keyword>
<evidence type="ECO:0000256" key="1">
    <source>
        <dbReference type="SAM" id="MobiDB-lite"/>
    </source>
</evidence>
<dbReference type="EMBL" id="CATQJA010001505">
    <property type="protein sequence ID" value="CAJ0567577.1"/>
    <property type="molecule type" value="Genomic_DNA"/>
</dbReference>
<feature type="compositionally biased region" description="Low complexity" evidence="1">
    <location>
        <begin position="45"/>
        <end position="55"/>
    </location>
</feature>
<evidence type="ECO:0000313" key="3">
    <source>
        <dbReference type="Proteomes" id="UP001177023"/>
    </source>
</evidence>
<comment type="caution">
    <text evidence="2">The sequence shown here is derived from an EMBL/GenBank/DDBJ whole genome shotgun (WGS) entry which is preliminary data.</text>
</comment>
<protein>
    <submittedName>
        <fullName evidence="2">Uncharacterized protein</fullName>
    </submittedName>
</protein>
<feature type="region of interest" description="Disordered" evidence="1">
    <location>
        <begin position="1"/>
        <end position="55"/>
    </location>
</feature>
<dbReference type="AlphaFoldDB" id="A0AA36FWL8"/>